<evidence type="ECO:0000313" key="3">
    <source>
        <dbReference type="Proteomes" id="UP001152797"/>
    </source>
</evidence>
<dbReference type="EMBL" id="CAMXCT020001409">
    <property type="protein sequence ID" value="CAL1143208.1"/>
    <property type="molecule type" value="Genomic_DNA"/>
</dbReference>
<evidence type="ECO:0000313" key="1">
    <source>
        <dbReference type="EMBL" id="CAI3989833.1"/>
    </source>
</evidence>
<keyword evidence="3" id="KW-1185">Reference proteome</keyword>
<name>A0A9P1CEZ7_9DINO</name>
<organism evidence="1">
    <name type="scientific">Cladocopium goreaui</name>
    <dbReference type="NCBI Taxonomy" id="2562237"/>
    <lineage>
        <taxon>Eukaryota</taxon>
        <taxon>Sar</taxon>
        <taxon>Alveolata</taxon>
        <taxon>Dinophyceae</taxon>
        <taxon>Suessiales</taxon>
        <taxon>Symbiodiniaceae</taxon>
        <taxon>Cladocopium</taxon>
    </lineage>
</organism>
<reference evidence="2" key="2">
    <citation type="submission" date="2024-04" db="EMBL/GenBank/DDBJ databases">
        <authorList>
            <person name="Chen Y."/>
            <person name="Shah S."/>
            <person name="Dougan E. K."/>
            <person name="Thang M."/>
            <person name="Chan C."/>
        </authorList>
    </citation>
    <scope>NUCLEOTIDE SEQUENCE [LARGE SCALE GENOMIC DNA]</scope>
</reference>
<evidence type="ECO:0000313" key="2">
    <source>
        <dbReference type="EMBL" id="CAL1143208.1"/>
    </source>
</evidence>
<dbReference type="Proteomes" id="UP001152797">
    <property type="component" value="Unassembled WGS sequence"/>
</dbReference>
<proteinExistence type="predicted"/>
<sequence>AENARPGCMFLHHEQQPLFQASSVACLYCDAAEATALTALGGTAAVPVFWGQGGGAKELGPREKGGKKKAWGKCVESWGKHQIFLGEMDGKWELE</sequence>
<reference evidence="1" key="1">
    <citation type="submission" date="2022-10" db="EMBL/GenBank/DDBJ databases">
        <authorList>
            <person name="Chen Y."/>
            <person name="Dougan E. K."/>
            <person name="Chan C."/>
            <person name="Rhodes N."/>
            <person name="Thang M."/>
        </authorList>
    </citation>
    <scope>NUCLEOTIDE SEQUENCE</scope>
</reference>
<protein>
    <submittedName>
        <fullName evidence="1">Uncharacterized protein</fullName>
    </submittedName>
</protein>
<comment type="caution">
    <text evidence="1">The sequence shown here is derived from an EMBL/GenBank/DDBJ whole genome shotgun (WGS) entry which is preliminary data.</text>
</comment>
<accession>A0A9P1CEZ7</accession>
<dbReference type="EMBL" id="CAMXCT010001409">
    <property type="protein sequence ID" value="CAI3989833.1"/>
    <property type="molecule type" value="Genomic_DNA"/>
</dbReference>
<gene>
    <name evidence="1" type="ORF">C1SCF055_LOCUS16873</name>
</gene>
<dbReference type="AlphaFoldDB" id="A0A9P1CEZ7"/>
<dbReference type="OrthoDB" id="438583at2759"/>
<feature type="non-terminal residue" evidence="1">
    <location>
        <position position="1"/>
    </location>
</feature>
<dbReference type="EMBL" id="CAMXCT030001409">
    <property type="protein sequence ID" value="CAL4777145.1"/>
    <property type="molecule type" value="Genomic_DNA"/>
</dbReference>